<reference evidence="1 2" key="1">
    <citation type="submission" date="2016-10" db="EMBL/GenBank/DDBJ databases">
        <authorList>
            <person name="de Groot N.N."/>
        </authorList>
    </citation>
    <scope>NUCLEOTIDE SEQUENCE [LARGE SCALE GENOMIC DNA]</scope>
    <source>
        <strain evidence="1 2">DSM 24015</strain>
    </source>
</reference>
<sequence length="284" mass="33349">MIDIREIYRNNEGVKKDNKYSSPSYSMQIFNKTYINLEKAFYNPDIIQKREELRKWTKKIESVWVNANKHREPTPEEWGKYFAHFLDYIEADRNESLFLGVDVWTSIKRETELQIYLDDKLKEADKKAETDIYEAICYLIDQKHTYHRDILDEGRADLLLRNEINAIIFDCLQIKINEISQKQPPEPQPFAPIIPKKPFKWNSNKQTLGTLFGVLFNRGIIEGNASDFQAQILALFENAPAKTTLADNINLKVSDGRAKYCENTEVLLKDWITFLKEKTTKTKK</sequence>
<dbReference type="AlphaFoldDB" id="A0A1G7EZQ3"/>
<dbReference type="Proteomes" id="UP000198517">
    <property type="component" value="Unassembled WGS sequence"/>
</dbReference>
<evidence type="ECO:0000313" key="2">
    <source>
        <dbReference type="Proteomes" id="UP000198517"/>
    </source>
</evidence>
<dbReference type="EMBL" id="FNAS01000018">
    <property type="protein sequence ID" value="SDE69149.1"/>
    <property type="molecule type" value="Genomic_DNA"/>
</dbReference>
<protein>
    <submittedName>
        <fullName evidence="1">Uncharacterized protein</fullName>
    </submittedName>
</protein>
<organism evidence="1 2">
    <name type="scientific">Riemerella columbipharyngis</name>
    <dbReference type="NCBI Taxonomy" id="1071918"/>
    <lineage>
        <taxon>Bacteria</taxon>
        <taxon>Pseudomonadati</taxon>
        <taxon>Bacteroidota</taxon>
        <taxon>Flavobacteriia</taxon>
        <taxon>Flavobacteriales</taxon>
        <taxon>Weeksellaceae</taxon>
        <taxon>Riemerella</taxon>
    </lineage>
</organism>
<dbReference type="STRING" id="1071918.SAMN05421544_11838"/>
<proteinExistence type="predicted"/>
<gene>
    <name evidence="1" type="ORF">SAMN05421544_11838</name>
</gene>
<accession>A0A1G7EZQ3</accession>
<evidence type="ECO:0000313" key="1">
    <source>
        <dbReference type="EMBL" id="SDE69149.1"/>
    </source>
</evidence>
<dbReference type="RefSeq" id="WP_092737644.1">
    <property type="nucleotide sequence ID" value="NZ_FNAS01000018.1"/>
</dbReference>
<keyword evidence="2" id="KW-1185">Reference proteome</keyword>
<name>A0A1G7EZQ3_9FLAO</name>